<organism evidence="1 2">
    <name type="scientific">Aliibacillus thermotolerans</name>
    <dbReference type="NCBI Taxonomy" id="1834418"/>
    <lineage>
        <taxon>Bacteria</taxon>
        <taxon>Bacillati</taxon>
        <taxon>Bacillota</taxon>
        <taxon>Bacilli</taxon>
        <taxon>Bacillales</taxon>
        <taxon>Bacillaceae</taxon>
        <taxon>Aliibacillus</taxon>
    </lineage>
</organism>
<comment type="caution">
    <text evidence="1">The sequence shown here is derived from an EMBL/GenBank/DDBJ whole genome shotgun (WGS) entry which is preliminary data.</text>
</comment>
<dbReference type="EMBL" id="JBHSPF010000022">
    <property type="protein sequence ID" value="MFC5628462.1"/>
    <property type="molecule type" value="Genomic_DNA"/>
</dbReference>
<evidence type="ECO:0000313" key="1">
    <source>
        <dbReference type="EMBL" id="MFC5628462.1"/>
    </source>
</evidence>
<dbReference type="Pfam" id="PF20074">
    <property type="entry name" value="DUF6470"/>
    <property type="match status" value="1"/>
</dbReference>
<dbReference type="RefSeq" id="WP_270898339.1">
    <property type="nucleotide sequence ID" value="NZ_JBHSPF010000022.1"/>
</dbReference>
<keyword evidence="2" id="KW-1185">Reference proteome</keyword>
<accession>A0ABW0U4Q1</accession>
<proteinExistence type="predicted"/>
<evidence type="ECO:0000313" key="2">
    <source>
        <dbReference type="Proteomes" id="UP001596143"/>
    </source>
</evidence>
<protein>
    <submittedName>
        <fullName evidence="1">DUF6470 family protein</fullName>
    </submittedName>
</protein>
<reference evidence="2" key="1">
    <citation type="journal article" date="2019" name="Int. J. Syst. Evol. Microbiol.">
        <title>The Global Catalogue of Microorganisms (GCM) 10K type strain sequencing project: providing services to taxonomists for standard genome sequencing and annotation.</title>
        <authorList>
            <consortium name="The Broad Institute Genomics Platform"/>
            <consortium name="The Broad Institute Genome Sequencing Center for Infectious Disease"/>
            <person name="Wu L."/>
            <person name="Ma J."/>
        </authorList>
    </citation>
    <scope>NUCLEOTIDE SEQUENCE [LARGE SCALE GENOMIC DNA]</scope>
    <source>
        <strain evidence="2">CGMCC 1.15790</strain>
    </source>
</reference>
<name>A0ABW0U4Q1_9BACI</name>
<dbReference type="Proteomes" id="UP001596143">
    <property type="component" value="Unassembled WGS sequence"/>
</dbReference>
<dbReference type="InterPro" id="IPR045527">
    <property type="entry name" value="DUF6470"/>
</dbReference>
<gene>
    <name evidence="1" type="ORF">ACFPTR_06060</name>
</gene>
<sequence>MNVPTIQIETTRALLAWMEEKPPVSIRQPPADLQIRQYHMDTIEISQEAAKVYIDQSEAFEDAGLNPPLKSSHEWLNEMKQTVFSYIQKKMEEGKQLRAIELNGGGGKVIASLAKENGKIFEFDVTLAWIPENMFKVTFDVDTGHLSFHAPRKEPDISVQKNDPEIVAPRWRINYYLAQRGSIEFSVQGNYVDQTL</sequence>